<dbReference type="PANTHER" id="PTHR19139">
    <property type="entry name" value="AQUAPORIN TRANSPORTER"/>
    <property type="match status" value="1"/>
</dbReference>
<reference evidence="8" key="1">
    <citation type="submission" date="2022-11" db="EMBL/GenBank/DDBJ databases">
        <title>Centuries of genome instability and evolution in soft-shell clam transmissible cancer (bioRxiv).</title>
        <authorList>
            <person name="Hart S.F.M."/>
            <person name="Yonemitsu M.A."/>
            <person name="Giersch R.M."/>
            <person name="Beal B.F."/>
            <person name="Arriagada G."/>
            <person name="Davis B.W."/>
            <person name="Ostrander E.A."/>
            <person name="Goff S.P."/>
            <person name="Metzger M.J."/>
        </authorList>
    </citation>
    <scope>NUCLEOTIDE SEQUENCE</scope>
    <source>
        <strain evidence="8">MELC-2E11</strain>
        <tissue evidence="8">Siphon/mantle</tissue>
    </source>
</reference>
<comment type="similarity">
    <text evidence="2 6">Belongs to the MIP/aquaporin (TC 1.A.8) family.</text>
</comment>
<evidence type="ECO:0000256" key="6">
    <source>
        <dbReference type="RuleBase" id="RU000477"/>
    </source>
</evidence>
<evidence type="ECO:0000313" key="9">
    <source>
        <dbReference type="Proteomes" id="UP001164746"/>
    </source>
</evidence>
<dbReference type="InterPro" id="IPR034294">
    <property type="entry name" value="Aquaporin_transptr"/>
</dbReference>
<evidence type="ECO:0000256" key="5">
    <source>
        <dbReference type="ARBA" id="ARBA00023136"/>
    </source>
</evidence>
<keyword evidence="9" id="KW-1185">Reference proteome</keyword>
<dbReference type="CDD" id="cd00333">
    <property type="entry name" value="MIP"/>
    <property type="match status" value="1"/>
</dbReference>
<feature type="transmembrane region" description="Helical" evidence="7">
    <location>
        <begin position="118"/>
        <end position="139"/>
    </location>
</feature>
<keyword evidence="4 7" id="KW-1133">Transmembrane helix</keyword>
<evidence type="ECO:0000256" key="2">
    <source>
        <dbReference type="ARBA" id="ARBA00006175"/>
    </source>
</evidence>
<feature type="transmembrane region" description="Helical" evidence="7">
    <location>
        <begin position="279"/>
        <end position="300"/>
    </location>
</feature>
<evidence type="ECO:0000313" key="8">
    <source>
        <dbReference type="EMBL" id="WAR13192.1"/>
    </source>
</evidence>
<feature type="transmembrane region" description="Helical" evidence="7">
    <location>
        <begin position="233"/>
        <end position="252"/>
    </location>
</feature>
<dbReference type="SUPFAM" id="SSF81338">
    <property type="entry name" value="Aquaporin-like"/>
    <property type="match status" value="1"/>
</dbReference>
<feature type="transmembrane region" description="Helical" evidence="7">
    <location>
        <begin position="84"/>
        <end position="106"/>
    </location>
</feature>
<evidence type="ECO:0000256" key="4">
    <source>
        <dbReference type="ARBA" id="ARBA00022989"/>
    </source>
</evidence>
<dbReference type="Pfam" id="PF00230">
    <property type="entry name" value="MIP"/>
    <property type="match status" value="1"/>
</dbReference>
<dbReference type="NCBIfam" id="TIGR00861">
    <property type="entry name" value="MIP"/>
    <property type="match status" value="1"/>
</dbReference>
<dbReference type="InterPro" id="IPR023271">
    <property type="entry name" value="Aquaporin-like"/>
</dbReference>
<sequence>MNIRTWEAVETGSVADAPSDEYSTYSPLLALTDNGSTSSQVWIHMSGKRATEISNVSRISDDDSEGCCYMLRMATSIEDIRSPFFWKAVFAEFIGTFILVLTAIGSTVQGWHDDPLDVVQIALSFGLCVATSVWIVGHVSGGHINPAVTCAMLITRRVSLIRAIMFIIAQCLGSIAGAGLLKALTPSAQWGGLGTTTLNEGMTPAMGFGVECFITMFLVLTVFAACDTKRTDLGGSFPLSIGFSVTMGHLWAVEYCGSSMNPARSLGPAVVMDIWDDHWLYWVGPITGGVIAGLIYDNVFAANASLRKARDLMMSAKFEDEKYPAKKPVVRVLDDEYEAEAMTNTV</sequence>
<name>A0ABY7ET92_MYAAR</name>
<feature type="transmembrane region" description="Helical" evidence="7">
    <location>
        <begin position="160"/>
        <end position="185"/>
    </location>
</feature>
<keyword evidence="6" id="KW-0813">Transport</keyword>
<organism evidence="8 9">
    <name type="scientific">Mya arenaria</name>
    <name type="common">Soft-shell clam</name>
    <dbReference type="NCBI Taxonomy" id="6604"/>
    <lineage>
        <taxon>Eukaryota</taxon>
        <taxon>Metazoa</taxon>
        <taxon>Spiralia</taxon>
        <taxon>Lophotrochozoa</taxon>
        <taxon>Mollusca</taxon>
        <taxon>Bivalvia</taxon>
        <taxon>Autobranchia</taxon>
        <taxon>Heteroconchia</taxon>
        <taxon>Euheterodonta</taxon>
        <taxon>Imparidentia</taxon>
        <taxon>Neoheterodontei</taxon>
        <taxon>Myida</taxon>
        <taxon>Myoidea</taxon>
        <taxon>Myidae</taxon>
        <taxon>Mya</taxon>
    </lineage>
</organism>
<keyword evidence="3 6" id="KW-0812">Transmembrane</keyword>
<feature type="transmembrane region" description="Helical" evidence="7">
    <location>
        <begin position="205"/>
        <end position="226"/>
    </location>
</feature>
<evidence type="ECO:0000256" key="3">
    <source>
        <dbReference type="ARBA" id="ARBA00022692"/>
    </source>
</evidence>
<dbReference type="PANTHER" id="PTHR19139:SF199">
    <property type="entry name" value="MIP17260P"/>
    <property type="match status" value="1"/>
</dbReference>
<dbReference type="Gene3D" id="1.20.1080.10">
    <property type="entry name" value="Glycerol uptake facilitator protein"/>
    <property type="match status" value="1"/>
</dbReference>
<dbReference type="EMBL" id="CP111019">
    <property type="protein sequence ID" value="WAR13192.1"/>
    <property type="molecule type" value="Genomic_DNA"/>
</dbReference>
<comment type="subcellular location">
    <subcellularLocation>
        <location evidence="1">Membrane</location>
        <topology evidence="1">Multi-pass membrane protein</topology>
    </subcellularLocation>
</comment>
<gene>
    <name evidence="8" type="ORF">MAR_027372</name>
</gene>
<dbReference type="InterPro" id="IPR000425">
    <property type="entry name" value="MIP"/>
</dbReference>
<evidence type="ECO:0000256" key="7">
    <source>
        <dbReference type="SAM" id="Phobius"/>
    </source>
</evidence>
<protein>
    <submittedName>
        <fullName evidence="8">AQP4-like protein</fullName>
    </submittedName>
</protein>
<proteinExistence type="inferred from homology"/>
<dbReference type="PRINTS" id="PR00783">
    <property type="entry name" value="MINTRINSICP"/>
</dbReference>
<keyword evidence="5 7" id="KW-0472">Membrane</keyword>
<accession>A0ABY7ET92</accession>
<dbReference type="Proteomes" id="UP001164746">
    <property type="component" value="Chromosome 8"/>
</dbReference>
<evidence type="ECO:0000256" key="1">
    <source>
        <dbReference type="ARBA" id="ARBA00004141"/>
    </source>
</evidence>